<name>A0A9J5WM23_SOLCO</name>
<organism evidence="1 2">
    <name type="scientific">Solanum commersonii</name>
    <name type="common">Commerson's wild potato</name>
    <name type="synonym">Commerson's nightshade</name>
    <dbReference type="NCBI Taxonomy" id="4109"/>
    <lineage>
        <taxon>Eukaryota</taxon>
        <taxon>Viridiplantae</taxon>
        <taxon>Streptophyta</taxon>
        <taxon>Embryophyta</taxon>
        <taxon>Tracheophyta</taxon>
        <taxon>Spermatophyta</taxon>
        <taxon>Magnoliopsida</taxon>
        <taxon>eudicotyledons</taxon>
        <taxon>Gunneridae</taxon>
        <taxon>Pentapetalae</taxon>
        <taxon>asterids</taxon>
        <taxon>lamiids</taxon>
        <taxon>Solanales</taxon>
        <taxon>Solanaceae</taxon>
        <taxon>Solanoideae</taxon>
        <taxon>Solaneae</taxon>
        <taxon>Solanum</taxon>
    </lineage>
</organism>
<comment type="caution">
    <text evidence="1">The sequence shown here is derived from an EMBL/GenBank/DDBJ whole genome shotgun (WGS) entry which is preliminary data.</text>
</comment>
<proteinExistence type="predicted"/>
<evidence type="ECO:0000313" key="1">
    <source>
        <dbReference type="EMBL" id="KAG5576236.1"/>
    </source>
</evidence>
<gene>
    <name evidence="1" type="ORF">H5410_056370</name>
</gene>
<keyword evidence="2" id="KW-1185">Reference proteome</keyword>
<dbReference type="AlphaFoldDB" id="A0A9J5WM23"/>
<protein>
    <submittedName>
        <fullName evidence="1">Uncharacterized protein</fullName>
    </submittedName>
</protein>
<dbReference type="OrthoDB" id="1317985at2759"/>
<reference evidence="1 2" key="1">
    <citation type="submission" date="2020-09" db="EMBL/GenBank/DDBJ databases">
        <title>De no assembly of potato wild relative species, Solanum commersonii.</title>
        <authorList>
            <person name="Cho K."/>
        </authorList>
    </citation>
    <scope>NUCLEOTIDE SEQUENCE [LARGE SCALE GENOMIC DNA]</scope>
    <source>
        <strain evidence="1">LZ3.2</strain>
        <tissue evidence="1">Leaf</tissue>
    </source>
</reference>
<evidence type="ECO:0000313" key="2">
    <source>
        <dbReference type="Proteomes" id="UP000824120"/>
    </source>
</evidence>
<accession>A0A9J5WM23</accession>
<sequence length="110" mass="12421">MDIVIKVQSLCSIMEVADVIITGGDDIDQSNEYKRKKHPTFIKNGIHVSLYMLDVATNSSRPILRIIIITWSLTPLPLDPIVCDDDLIEDESLGYYSMNMDDHPNGIERS</sequence>
<dbReference type="Proteomes" id="UP000824120">
    <property type="component" value="Chromosome 11"/>
</dbReference>
<dbReference type="EMBL" id="JACXVP010000011">
    <property type="protein sequence ID" value="KAG5576236.1"/>
    <property type="molecule type" value="Genomic_DNA"/>
</dbReference>